<gene>
    <name evidence="2" type="ORF">RU97_GL000740</name>
</gene>
<dbReference type="AlphaFoldDB" id="A0A1L8RHA6"/>
<feature type="domain" description="Resolvase/invertase-type recombinase catalytic" evidence="1">
    <location>
        <begin position="18"/>
        <end position="45"/>
    </location>
</feature>
<accession>A0A1L8RHA6</accession>
<dbReference type="RefSeq" id="WP_157490278.1">
    <property type="nucleotide sequence ID" value="NZ_JXKH01000002.1"/>
</dbReference>
<keyword evidence="3" id="KW-1185">Reference proteome</keyword>
<dbReference type="GO" id="GO:0003677">
    <property type="term" value="F:DNA binding"/>
    <property type="evidence" value="ECO:0007669"/>
    <property type="project" value="InterPro"/>
</dbReference>
<evidence type="ECO:0000313" key="3">
    <source>
        <dbReference type="Proteomes" id="UP000181884"/>
    </source>
</evidence>
<sequence length="45" mass="5262">MERLKKQQANNLEKLDKVKIGYVRVSSLDDRQKLGFEVQKEALKS</sequence>
<dbReference type="InterPro" id="IPR006119">
    <property type="entry name" value="Resolv_N"/>
</dbReference>
<organism evidence="2 3">
    <name type="scientific">Enterococcus canis</name>
    <dbReference type="NCBI Taxonomy" id="214095"/>
    <lineage>
        <taxon>Bacteria</taxon>
        <taxon>Bacillati</taxon>
        <taxon>Bacillota</taxon>
        <taxon>Bacilli</taxon>
        <taxon>Lactobacillales</taxon>
        <taxon>Enterococcaceae</taxon>
        <taxon>Enterococcus</taxon>
    </lineage>
</organism>
<reference evidence="2 3" key="1">
    <citation type="submission" date="2014-12" db="EMBL/GenBank/DDBJ databases">
        <title>Draft genome sequences of 29 type strains of Enterococci.</title>
        <authorList>
            <person name="Zhong Z."/>
            <person name="Sun Z."/>
            <person name="Liu W."/>
            <person name="Zhang W."/>
            <person name="Zhang H."/>
        </authorList>
    </citation>
    <scope>NUCLEOTIDE SEQUENCE [LARGE SCALE GENOMIC DNA]</scope>
    <source>
        <strain evidence="2 3">DSM 17029</strain>
    </source>
</reference>
<dbReference type="Proteomes" id="UP000181884">
    <property type="component" value="Unassembled WGS sequence"/>
</dbReference>
<dbReference type="GO" id="GO:0000150">
    <property type="term" value="F:DNA strand exchange activity"/>
    <property type="evidence" value="ECO:0007669"/>
    <property type="project" value="InterPro"/>
</dbReference>
<proteinExistence type="predicted"/>
<evidence type="ECO:0000259" key="1">
    <source>
        <dbReference type="PROSITE" id="PS51736"/>
    </source>
</evidence>
<dbReference type="PROSITE" id="PS51736">
    <property type="entry name" value="RECOMBINASES_3"/>
    <property type="match status" value="1"/>
</dbReference>
<name>A0A1L8RHA6_9ENTE</name>
<comment type="caution">
    <text evidence="2">The sequence shown here is derived from an EMBL/GenBank/DDBJ whole genome shotgun (WGS) entry which is preliminary data.</text>
</comment>
<dbReference type="EMBL" id="JXKH01000002">
    <property type="protein sequence ID" value="OJG19169.1"/>
    <property type="molecule type" value="Genomic_DNA"/>
</dbReference>
<protein>
    <recommendedName>
        <fullName evidence="1">Resolvase/invertase-type recombinase catalytic domain-containing protein</fullName>
    </recommendedName>
</protein>
<evidence type="ECO:0000313" key="2">
    <source>
        <dbReference type="EMBL" id="OJG19169.1"/>
    </source>
</evidence>